<evidence type="ECO:0000256" key="2">
    <source>
        <dbReference type="ARBA" id="ARBA00022448"/>
    </source>
</evidence>
<dbReference type="RefSeq" id="WP_004071025.1">
    <property type="nucleotide sequence ID" value="NZ_VIRB01000046.1"/>
</dbReference>
<comment type="subcellular location">
    <subcellularLocation>
        <location evidence="1">Cell membrane</location>
        <topology evidence="1">Multi-pass membrane protein</topology>
    </subcellularLocation>
</comment>
<dbReference type="EMBL" id="VIRB01000046">
    <property type="protein sequence ID" value="NDO68452.1"/>
    <property type="molecule type" value="Genomic_DNA"/>
</dbReference>
<feature type="transmembrane region" description="Helical" evidence="11">
    <location>
        <begin position="12"/>
        <end position="30"/>
    </location>
</feature>
<evidence type="ECO:0000256" key="7">
    <source>
        <dbReference type="ARBA" id="ARBA00022989"/>
    </source>
</evidence>
<proteinExistence type="predicted"/>
<keyword evidence="4" id="KW-0997">Cell inner membrane</keyword>
<evidence type="ECO:0000313" key="12">
    <source>
        <dbReference type="EMBL" id="NDO68452.1"/>
    </source>
</evidence>
<evidence type="ECO:0000256" key="11">
    <source>
        <dbReference type="SAM" id="Phobius"/>
    </source>
</evidence>
<protein>
    <recommendedName>
        <fullName evidence="10">Xylose transport system permease protein XylH</fullName>
    </recommendedName>
</protein>
<sequence>MEKKKTVNLNLKQYGMVFAMLIIFIIFYVMTGGVNATPMNMNNLIMQNSYVIILATGMLLCVLTGNVDLGVGSYVALCGAVAAKLIVENNMNIPLAFLITILVGVAFGAFNGFFIAYLNIPPFVVTLAGMLIGRGLTYTLLESKTVGPLPNAYVKVGAGFFASSKIEFGGGTLDIITILVAVIATVLVIGAELKTIKTQQKYGFAMAPTWQTGIKVAATLAILWFFFFKIASYNGIPIILLLMAVIVGIYHFVTSKTVAGRQVYALGGNEKAARLSGIDTKKVYFWVYTNMGFLAAIAGIVLSARNASATPKAGDGFELDAIAACYIGGAAASGGVGTVVGAVIGAFVMGILNNGMFLIGLSTDLQKVVKGLVLLGAVTFDVLSSKKKN</sequence>
<feature type="transmembrane region" description="Helical" evidence="11">
    <location>
        <begin position="283"/>
        <end position="302"/>
    </location>
</feature>
<comment type="caution">
    <text evidence="12">The sequence shown here is derived from an EMBL/GenBank/DDBJ whole genome shotgun (WGS) entry which is preliminary data.</text>
</comment>
<dbReference type="GO" id="GO:0005886">
    <property type="term" value="C:plasma membrane"/>
    <property type="evidence" value="ECO:0007669"/>
    <property type="project" value="UniProtKB-SubCell"/>
</dbReference>
<evidence type="ECO:0000256" key="5">
    <source>
        <dbReference type="ARBA" id="ARBA00022597"/>
    </source>
</evidence>
<evidence type="ECO:0000256" key="3">
    <source>
        <dbReference type="ARBA" id="ARBA00022475"/>
    </source>
</evidence>
<reference evidence="12 13" key="1">
    <citation type="submission" date="2019-07" db="EMBL/GenBank/DDBJ databases">
        <title>Draft genome sequences of 15 bacterial species constituting the stable defined intestinal microbiota of the GM15 gnotobiotic mouse model.</title>
        <authorList>
            <person name="Elie C."/>
            <person name="Mathieu A."/>
            <person name="Saliou A."/>
            <person name="Darnaud M."/>
            <person name="Leulier F."/>
            <person name="Tamellini A."/>
        </authorList>
    </citation>
    <scope>NUCLEOTIDE SEQUENCE [LARGE SCALE GENOMIC DNA]</scope>
    <source>
        <strain evidence="13">ASF 502</strain>
    </source>
</reference>
<keyword evidence="6 11" id="KW-0812">Transmembrane</keyword>
<feature type="transmembrane region" description="Helical" evidence="11">
    <location>
        <begin position="123"/>
        <end position="141"/>
    </location>
</feature>
<feature type="transmembrane region" description="Helical" evidence="11">
    <location>
        <begin position="50"/>
        <end position="83"/>
    </location>
</feature>
<evidence type="ECO:0000256" key="9">
    <source>
        <dbReference type="ARBA" id="ARBA00035611"/>
    </source>
</evidence>
<keyword evidence="5" id="KW-0762">Sugar transport</keyword>
<keyword evidence="8 11" id="KW-0472">Membrane</keyword>
<dbReference type="CDD" id="cd06579">
    <property type="entry name" value="TM_PBP1_transp_AraH_like"/>
    <property type="match status" value="1"/>
</dbReference>
<keyword evidence="2" id="KW-0813">Transport</keyword>
<evidence type="ECO:0000256" key="8">
    <source>
        <dbReference type="ARBA" id="ARBA00023136"/>
    </source>
</evidence>
<dbReference type="InterPro" id="IPR001851">
    <property type="entry name" value="ABC_transp_permease"/>
</dbReference>
<accession>A0A9X5H4A2</accession>
<dbReference type="PANTHER" id="PTHR32196">
    <property type="entry name" value="ABC TRANSPORTER PERMEASE PROTEIN YPHD-RELATED-RELATED"/>
    <property type="match status" value="1"/>
</dbReference>
<evidence type="ECO:0000256" key="6">
    <source>
        <dbReference type="ARBA" id="ARBA00022692"/>
    </source>
</evidence>
<evidence type="ECO:0000313" key="13">
    <source>
        <dbReference type="Proteomes" id="UP000474104"/>
    </source>
</evidence>
<dbReference type="Proteomes" id="UP000474104">
    <property type="component" value="Unassembled WGS sequence"/>
</dbReference>
<dbReference type="GO" id="GO:0022857">
    <property type="term" value="F:transmembrane transporter activity"/>
    <property type="evidence" value="ECO:0007669"/>
    <property type="project" value="InterPro"/>
</dbReference>
<keyword evidence="3" id="KW-1003">Cell membrane</keyword>
<dbReference type="NCBIfam" id="NF040906">
    <property type="entry name" value="GguB"/>
    <property type="match status" value="1"/>
</dbReference>
<dbReference type="PANTHER" id="PTHR32196:SF32">
    <property type="entry name" value="XYLOSE TRANSPORT SYSTEM PERMEASE PROTEIN XYLH"/>
    <property type="match status" value="1"/>
</dbReference>
<keyword evidence="7 11" id="KW-1133">Transmembrane helix</keyword>
<feature type="transmembrane region" description="Helical" evidence="11">
    <location>
        <begin position="210"/>
        <end position="228"/>
    </location>
</feature>
<feature type="transmembrane region" description="Helical" evidence="11">
    <location>
        <begin position="95"/>
        <end position="117"/>
    </location>
</feature>
<organism evidence="12 13">
    <name type="scientific">Schaedlerella arabinosiphila</name>
    <dbReference type="NCBI Taxonomy" id="2044587"/>
    <lineage>
        <taxon>Bacteria</taxon>
        <taxon>Bacillati</taxon>
        <taxon>Bacillota</taxon>
        <taxon>Clostridia</taxon>
        <taxon>Lachnospirales</taxon>
        <taxon>Lachnospiraceae</taxon>
        <taxon>Schaedlerella</taxon>
    </lineage>
</organism>
<comment type="function">
    <text evidence="9">Part of the binding-protein-dependent transport system for D-xylose. Probably responsible for the translocation of the substrate across the membrane.</text>
</comment>
<name>A0A9X5H4A2_9FIRM</name>
<dbReference type="AlphaFoldDB" id="A0A9X5H4A2"/>
<evidence type="ECO:0000256" key="4">
    <source>
        <dbReference type="ARBA" id="ARBA00022519"/>
    </source>
</evidence>
<dbReference type="Pfam" id="PF02653">
    <property type="entry name" value="BPD_transp_2"/>
    <property type="match status" value="2"/>
</dbReference>
<feature type="transmembrane region" description="Helical" evidence="11">
    <location>
        <begin position="235"/>
        <end position="253"/>
    </location>
</feature>
<feature type="transmembrane region" description="Helical" evidence="11">
    <location>
        <begin position="171"/>
        <end position="190"/>
    </location>
</feature>
<dbReference type="OrthoDB" id="9813906at2"/>
<evidence type="ECO:0000256" key="1">
    <source>
        <dbReference type="ARBA" id="ARBA00004651"/>
    </source>
</evidence>
<gene>
    <name evidence="12" type="ORF">FMM80_07025</name>
</gene>
<evidence type="ECO:0000256" key="10">
    <source>
        <dbReference type="ARBA" id="ARBA00035686"/>
    </source>
</evidence>